<evidence type="ECO:0000313" key="3">
    <source>
        <dbReference type="EMBL" id="MBL1106874.1"/>
    </source>
</evidence>
<dbReference type="Pfam" id="PF13561">
    <property type="entry name" value="adh_short_C2"/>
    <property type="match status" value="1"/>
</dbReference>
<organism evidence="3 4">
    <name type="scientific">Streptomyces musisoli</name>
    <dbReference type="NCBI Taxonomy" id="2802280"/>
    <lineage>
        <taxon>Bacteria</taxon>
        <taxon>Bacillati</taxon>
        <taxon>Actinomycetota</taxon>
        <taxon>Actinomycetes</taxon>
        <taxon>Kitasatosporales</taxon>
        <taxon>Streptomycetaceae</taxon>
        <taxon>Streptomyces</taxon>
    </lineage>
</organism>
<dbReference type="SUPFAM" id="SSF51735">
    <property type="entry name" value="NAD(P)-binding Rossmann-fold domains"/>
    <property type="match status" value="1"/>
</dbReference>
<proteinExistence type="inferred from homology"/>
<dbReference type="PANTHER" id="PTHR42760">
    <property type="entry name" value="SHORT-CHAIN DEHYDROGENASES/REDUCTASES FAMILY MEMBER"/>
    <property type="match status" value="1"/>
</dbReference>
<dbReference type="PROSITE" id="PS00061">
    <property type="entry name" value="ADH_SHORT"/>
    <property type="match status" value="1"/>
</dbReference>
<dbReference type="InterPro" id="IPR020904">
    <property type="entry name" value="Sc_DH/Rdtase_CS"/>
</dbReference>
<dbReference type="PRINTS" id="PR00081">
    <property type="entry name" value="GDHRDH"/>
</dbReference>
<reference evidence="3 4" key="1">
    <citation type="submission" date="2021-01" db="EMBL/GenBank/DDBJ databases">
        <title>WGS of actinomycetes isolated from Thailand.</title>
        <authorList>
            <person name="Thawai C."/>
        </authorList>
    </citation>
    <scope>NUCLEOTIDE SEQUENCE [LARGE SCALE GENOMIC DNA]</scope>
    <source>
        <strain evidence="3 4">CH5-8</strain>
    </source>
</reference>
<comment type="caution">
    <text evidence="3">The sequence shown here is derived from an EMBL/GenBank/DDBJ whole genome shotgun (WGS) entry which is preliminary data.</text>
</comment>
<comment type="similarity">
    <text evidence="1">Belongs to the short-chain dehydrogenases/reductases (SDR) family.</text>
</comment>
<keyword evidence="4" id="KW-1185">Reference proteome</keyword>
<dbReference type="InterPro" id="IPR002347">
    <property type="entry name" value="SDR_fam"/>
</dbReference>
<sequence>MGKLDGRVALITGGARGQGAAAARAFVAEGAKVVLGDILDDPGKRLADELGDAATYVHLDVRRAEDWTAAVAAAKAAYGKLDALVNNAGVVDIGSVEEMAPEAFMQVVEVNQLGVFLGMQAVVPALREAGGGSIVNISSVDGLMGLKYLSAYCASKFAVVGMTKVAAMELGPDGIRVNAVCPGVIRTEMTEDLHEMQVKWLHRTLPLRRFGEADETASVVLFLTSDDSSYVTGTEVVVDGGWIAGHLTP</sequence>
<dbReference type="Proteomes" id="UP000621386">
    <property type="component" value="Unassembled WGS sequence"/>
</dbReference>
<dbReference type="InterPro" id="IPR036291">
    <property type="entry name" value="NAD(P)-bd_dom_sf"/>
</dbReference>
<protein>
    <submittedName>
        <fullName evidence="3">Glucose 1-dehydrogenase</fullName>
        <ecNumber evidence="3">1.1.1.47</ecNumber>
    </submittedName>
</protein>
<dbReference type="NCBIfam" id="NF005559">
    <property type="entry name" value="PRK07231.1"/>
    <property type="match status" value="1"/>
</dbReference>
<dbReference type="Gene3D" id="3.40.50.720">
    <property type="entry name" value="NAD(P)-binding Rossmann-like Domain"/>
    <property type="match status" value="1"/>
</dbReference>
<dbReference type="EC" id="1.1.1.47" evidence="3"/>
<accession>A0ABS1P3P5</accession>
<evidence type="ECO:0000256" key="1">
    <source>
        <dbReference type="ARBA" id="ARBA00006484"/>
    </source>
</evidence>
<dbReference type="EMBL" id="JAERRH010000007">
    <property type="protein sequence ID" value="MBL1106874.1"/>
    <property type="molecule type" value="Genomic_DNA"/>
</dbReference>
<evidence type="ECO:0000313" key="4">
    <source>
        <dbReference type="Proteomes" id="UP000621386"/>
    </source>
</evidence>
<name>A0ABS1P3P5_9ACTN</name>
<dbReference type="GO" id="GO:0047936">
    <property type="term" value="F:glucose 1-dehydrogenase [NAD(P)+] activity"/>
    <property type="evidence" value="ECO:0007669"/>
    <property type="project" value="UniProtKB-EC"/>
</dbReference>
<dbReference type="PRINTS" id="PR00080">
    <property type="entry name" value="SDRFAMILY"/>
</dbReference>
<evidence type="ECO:0000256" key="2">
    <source>
        <dbReference type="ARBA" id="ARBA00023002"/>
    </source>
</evidence>
<dbReference type="RefSeq" id="WP_201820169.1">
    <property type="nucleotide sequence ID" value="NZ_JAERRH010000007.1"/>
</dbReference>
<keyword evidence="2 3" id="KW-0560">Oxidoreductase</keyword>
<dbReference type="PANTHER" id="PTHR42760:SF133">
    <property type="entry name" value="3-OXOACYL-[ACYL-CARRIER-PROTEIN] REDUCTASE"/>
    <property type="match status" value="1"/>
</dbReference>
<gene>
    <name evidence="3" type="ORF">JK361_20075</name>
</gene>